<reference evidence="1" key="1">
    <citation type="submission" date="2019-10" db="EMBL/GenBank/DDBJ databases">
        <title>Draft genome sequence of Panacibacter sp. KCS-6.</title>
        <authorList>
            <person name="Yim K.J."/>
        </authorList>
    </citation>
    <scope>NUCLEOTIDE SEQUENCE</scope>
    <source>
        <strain evidence="1">KCS-6</strain>
    </source>
</reference>
<proteinExistence type="predicted"/>
<accession>A0A8J8JVH5</accession>
<evidence type="ECO:0000313" key="1">
    <source>
        <dbReference type="EMBL" id="NNV56629.1"/>
    </source>
</evidence>
<dbReference type="RefSeq" id="WP_171608577.1">
    <property type="nucleotide sequence ID" value="NZ_WHPF01000010.1"/>
</dbReference>
<keyword evidence="2" id="KW-1185">Reference proteome</keyword>
<organism evidence="1 2">
    <name type="scientific">Limnovirga soli</name>
    <dbReference type="NCBI Taxonomy" id="2656915"/>
    <lineage>
        <taxon>Bacteria</taxon>
        <taxon>Pseudomonadati</taxon>
        <taxon>Bacteroidota</taxon>
        <taxon>Chitinophagia</taxon>
        <taxon>Chitinophagales</taxon>
        <taxon>Chitinophagaceae</taxon>
        <taxon>Limnovirga</taxon>
    </lineage>
</organism>
<dbReference type="AlphaFoldDB" id="A0A8J8JVH5"/>
<sequence length="80" mass="9144">MNIDAFIESGILQDYCLGVLSAQEMKHVEQMCTQYPPIAQQLQQLQTGLENYAASKTSHRKEVLKKQIWNAINKKDPNHS</sequence>
<evidence type="ECO:0008006" key="3">
    <source>
        <dbReference type="Google" id="ProtNLM"/>
    </source>
</evidence>
<protein>
    <recommendedName>
        <fullName evidence="3">Anti-sigma factor</fullName>
    </recommendedName>
</protein>
<comment type="caution">
    <text evidence="1">The sequence shown here is derived from an EMBL/GenBank/DDBJ whole genome shotgun (WGS) entry which is preliminary data.</text>
</comment>
<dbReference type="Proteomes" id="UP000598971">
    <property type="component" value="Unassembled WGS sequence"/>
</dbReference>
<gene>
    <name evidence="1" type="ORF">GD597_14245</name>
</gene>
<name>A0A8J8JVH5_9BACT</name>
<dbReference type="EMBL" id="WHPF01000010">
    <property type="protein sequence ID" value="NNV56629.1"/>
    <property type="molecule type" value="Genomic_DNA"/>
</dbReference>
<evidence type="ECO:0000313" key="2">
    <source>
        <dbReference type="Proteomes" id="UP000598971"/>
    </source>
</evidence>